<reference evidence="7 8" key="1">
    <citation type="submission" date="2017-10" db="EMBL/GenBank/DDBJ databases">
        <title>Novel microbial diversity and functional potential in the marine mammal oral microbiome.</title>
        <authorList>
            <person name="Dudek N.K."/>
            <person name="Sun C.L."/>
            <person name="Burstein D."/>
            <person name="Kantor R.S."/>
            <person name="Aliaga Goltsman D.S."/>
            <person name="Bik E.M."/>
            <person name="Thomas B.C."/>
            <person name="Banfield J.F."/>
            <person name="Relman D.A."/>
        </authorList>
    </citation>
    <scope>NUCLEOTIDE SEQUENCE [LARGE SCALE GENOMIC DNA]</scope>
    <source>
        <strain evidence="7">DOLZORAL124_49_17</strain>
    </source>
</reference>
<dbReference type="SUPFAM" id="SSF63862">
    <property type="entry name" value="Thiamin pyrophosphokinase, substrate-binding domain"/>
    <property type="match status" value="1"/>
</dbReference>
<dbReference type="InterPro" id="IPR036371">
    <property type="entry name" value="TPK_B1-bd_sf"/>
</dbReference>
<evidence type="ECO:0000313" key="7">
    <source>
        <dbReference type="EMBL" id="PID56192.1"/>
    </source>
</evidence>
<dbReference type="GO" id="GO:0004788">
    <property type="term" value="F:thiamine diphosphokinase activity"/>
    <property type="evidence" value="ECO:0007669"/>
    <property type="project" value="UniProtKB-UniRule"/>
</dbReference>
<accession>A0A2G6E2R1</accession>
<dbReference type="EC" id="2.7.6.2" evidence="5"/>
<name>A0A2G6E2R1_9BACT</name>
<dbReference type="SUPFAM" id="SSF63999">
    <property type="entry name" value="Thiamin pyrophosphokinase, catalytic domain"/>
    <property type="match status" value="1"/>
</dbReference>
<dbReference type="GO" id="GO:0005524">
    <property type="term" value="F:ATP binding"/>
    <property type="evidence" value="ECO:0007669"/>
    <property type="project" value="UniProtKB-KW"/>
</dbReference>
<dbReference type="Pfam" id="PF04263">
    <property type="entry name" value="TPK_catalytic"/>
    <property type="match status" value="1"/>
</dbReference>
<dbReference type="NCBIfam" id="TIGR01378">
    <property type="entry name" value="thi_PPkinase"/>
    <property type="match status" value="1"/>
</dbReference>
<dbReference type="PANTHER" id="PTHR41299">
    <property type="entry name" value="THIAMINE PYROPHOSPHOKINASE"/>
    <property type="match status" value="1"/>
</dbReference>
<sequence length="221" mass="24095">MKAVIFVNGRFHSPETARQHVSPCDYLIAADGGARHAVVLGLNPHIVIGDLDSLSLELERRLKRASTQFLRFPGDKDKTDLELAIEHALEKGVESILLIAALGGRLDQSLANIMLLTLPILKETPVSILDGNQHAFLLRNRVTILSKTGDLVSILPLAGDAQGVSSEGLKWPLRDETLPMGSSRGMSNVMLNERAVIRLRQGLLLCVVSARLPAKVRIDFS</sequence>
<keyword evidence="2" id="KW-0547">Nucleotide-binding</keyword>
<dbReference type="CDD" id="cd07995">
    <property type="entry name" value="TPK"/>
    <property type="match status" value="1"/>
</dbReference>
<dbReference type="InterPro" id="IPR007373">
    <property type="entry name" value="Thiamin_PyroPKinase_B1-bd"/>
</dbReference>
<keyword evidence="4" id="KW-0067">ATP-binding</keyword>
<dbReference type="GO" id="GO:0016301">
    <property type="term" value="F:kinase activity"/>
    <property type="evidence" value="ECO:0007669"/>
    <property type="project" value="UniProtKB-KW"/>
</dbReference>
<organism evidence="7 8">
    <name type="scientific">candidate division KSB3 bacterium</name>
    <dbReference type="NCBI Taxonomy" id="2044937"/>
    <lineage>
        <taxon>Bacteria</taxon>
        <taxon>candidate division KSB3</taxon>
    </lineage>
</organism>
<dbReference type="InterPro" id="IPR007371">
    <property type="entry name" value="TPK_catalytic"/>
</dbReference>
<dbReference type="Proteomes" id="UP000229740">
    <property type="component" value="Unassembled WGS sequence"/>
</dbReference>
<evidence type="ECO:0000256" key="3">
    <source>
        <dbReference type="ARBA" id="ARBA00022777"/>
    </source>
</evidence>
<dbReference type="InterPro" id="IPR036759">
    <property type="entry name" value="TPK_catalytic_sf"/>
</dbReference>
<keyword evidence="3 7" id="KW-0418">Kinase</keyword>
<dbReference type="GO" id="GO:0009229">
    <property type="term" value="P:thiamine diphosphate biosynthetic process"/>
    <property type="evidence" value="ECO:0007669"/>
    <property type="project" value="InterPro"/>
</dbReference>
<dbReference type="GO" id="GO:0030975">
    <property type="term" value="F:thiamine binding"/>
    <property type="evidence" value="ECO:0007669"/>
    <property type="project" value="InterPro"/>
</dbReference>
<dbReference type="GO" id="GO:0006772">
    <property type="term" value="P:thiamine metabolic process"/>
    <property type="evidence" value="ECO:0007669"/>
    <property type="project" value="UniProtKB-UniRule"/>
</dbReference>
<comment type="caution">
    <text evidence="7">The sequence shown here is derived from an EMBL/GenBank/DDBJ whole genome shotgun (WGS) entry which is preliminary data.</text>
</comment>
<evidence type="ECO:0000256" key="5">
    <source>
        <dbReference type="NCBIfam" id="TIGR01378"/>
    </source>
</evidence>
<keyword evidence="1" id="KW-0808">Transferase</keyword>
<dbReference type="InterPro" id="IPR006282">
    <property type="entry name" value="Thi_PPkinase"/>
</dbReference>
<feature type="domain" description="Thiamin pyrophosphokinase thiamin-binding" evidence="6">
    <location>
        <begin position="146"/>
        <end position="205"/>
    </location>
</feature>
<dbReference type="Gene3D" id="3.40.50.10240">
    <property type="entry name" value="Thiamin pyrophosphokinase, catalytic domain"/>
    <property type="match status" value="1"/>
</dbReference>
<evidence type="ECO:0000259" key="6">
    <source>
        <dbReference type="SMART" id="SM00983"/>
    </source>
</evidence>
<evidence type="ECO:0000256" key="2">
    <source>
        <dbReference type="ARBA" id="ARBA00022741"/>
    </source>
</evidence>
<dbReference type="SMART" id="SM00983">
    <property type="entry name" value="TPK_B1_binding"/>
    <property type="match status" value="1"/>
</dbReference>
<dbReference type="PANTHER" id="PTHR41299:SF1">
    <property type="entry name" value="THIAMINE PYROPHOSPHOKINASE"/>
    <property type="match status" value="1"/>
</dbReference>
<evidence type="ECO:0000313" key="8">
    <source>
        <dbReference type="Proteomes" id="UP000229740"/>
    </source>
</evidence>
<dbReference type="EMBL" id="PDPS01000037">
    <property type="protein sequence ID" value="PID56192.1"/>
    <property type="molecule type" value="Genomic_DNA"/>
</dbReference>
<dbReference type="AlphaFoldDB" id="A0A2G6E2R1"/>
<dbReference type="InterPro" id="IPR053149">
    <property type="entry name" value="TPK"/>
</dbReference>
<gene>
    <name evidence="7" type="ORF">CSB45_12505</name>
</gene>
<dbReference type="Pfam" id="PF04265">
    <property type="entry name" value="TPK_B1_binding"/>
    <property type="match status" value="1"/>
</dbReference>
<protein>
    <recommendedName>
        <fullName evidence="5">Thiamine diphosphokinase</fullName>
        <ecNumber evidence="5">2.7.6.2</ecNumber>
    </recommendedName>
</protein>
<evidence type="ECO:0000256" key="4">
    <source>
        <dbReference type="ARBA" id="ARBA00022840"/>
    </source>
</evidence>
<proteinExistence type="predicted"/>
<evidence type="ECO:0000256" key="1">
    <source>
        <dbReference type="ARBA" id="ARBA00022679"/>
    </source>
</evidence>